<accession>A0A9D1D125</accession>
<dbReference type="InterPro" id="IPR010866">
    <property type="entry name" value="A-2_8-polyST"/>
</dbReference>
<reference evidence="1" key="1">
    <citation type="submission" date="2020-10" db="EMBL/GenBank/DDBJ databases">
        <authorList>
            <person name="Gilroy R."/>
        </authorList>
    </citation>
    <scope>NUCLEOTIDE SEQUENCE</scope>
    <source>
        <strain evidence="1">ChiSjej3B21-11622</strain>
    </source>
</reference>
<comment type="caution">
    <text evidence="1">The sequence shown here is derived from an EMBL/GenBank/DDBJ whole genome shotgun (WGS) entry which is preliminary data.</text>
</comment>
<evidence type="ECO:0000313" key="2">
    <source>
        <dbReference type="Proteomes" id="UP000886886"/>
    </source>
</evidence>
<reference evidence="1" key="2">
    <citation type="journal article" date="2021" name="PeerJ">
        <title>Extensive microbial diversity within the chicken gut microbiome revealed by metagenomics and culture.</title>
        <authorList>
            <person name="Gilroy R."/>
            <person name="Ravi A."/>
            <person name="Getino M."/>
            <person name="Pursley I."/>
            <person name="Horton D.L."/>
            <person name="Alikhan N.F."/>
            <person name="Baker D."/>
            <person name="Gharbi K."/>
            <person name="Hall N."/>
            <person name="Watson M."/>
            <person name="Adriaenssens E.M."/>
            <person name="Foster-Nyarko E."/>
            <person name="Jarju S."/>
            <person name="Secka A."/>
            <person name="Antonio M."/>
            <person name="Oren A."/>
            <person name="Chaudhuri R.R."/>
            <person name="La Ragione R."/>
            <person name="Hildebrand F."/>
            <person name="Pallen M.J."/>
        </authorList>
    </citation>
    <scope>NUCLEOTIDE SEQUENCE</scope>
    <source>
        <strain evidence="1">ChiSjej3B21-11622</strain>
    </source>
</reference>
<dbReference type="AlphaFoldDB" id="A0A9D1D125"/>
<organism evidence="1 2">
    <name type="scientific">Candidatus Limivivens merdigallinarum</name>
    <dbReference type="NCBI Taxonomy" id="2840859"/>
    <lineage>
        <taxon>Bacteria</taxon>
        <taxon>Bacillati</taxon>
        <taxon>Bacillota</taxon>
        <taxon>Clostridia</taxon>
        <taxon>Lachnospirales</taxon>
        <taxon>Lachnospiraceae</taxon>
        <taxon>Lachnospiraceae incertae sedis</taxon>
        <taxon>Candidatus Limivivens</taxon>
    </lineage>
</organism>
<sequence length="525" mass="61290">MILYQALSSYQILECILHRRFFYPEEKAVLLLGTYIKERMPDYGRIRELGFFDEIFLFRYGGYQGGEEQIVKDVEEELSKTLPYQLSEFERILVAGIHTYLQVYLIRKQIPFEMFEDGSGALSRPEVLAEIHQKSAPGRSRILEKYGLYDHSQPLITRKYADFAAQREGFQDEKAVDFSIKEYLGRLESGEKEKLRSLFHVPSLGTLSRSVLLLTQQFANLGQLSFDEQVLIYQNLFDYFLEEEQVLIKPHPDDILYYHRLFSKAAVLREPFPSELLPLAFERLPQTVATISSTGVNQIRGDFQEALCFNALYEKSFHANHRYALGVAVMEGLQVTKIAQAGCNEVQLRNFAKRCKGEMEILDVGEDPKDDAKLEGSVLFWDDWSQKEAPFWMADQGKVRGILFLNSNRRFQMYDLKDGIGRAKERFFDLIPVKVAKRKAASDWISLCADYRDTEEEDILYFYSREERMRKMAAEFEYQKTLPRTGSEISIERMGDDEIRIRMLEGILEATEQRLLEYIRKEEER</sequence>
<evidence type="ECO:0000313" key="1">
    <source>
        <dbReference type="EMBL" id="HIQ96138.1"/>
    </source>
</evidence>
<gene>
    <name evidence="1" type="ORF">IAB26_06220</name>
</gene>
<dbReference type="Proteomes" id="UP000886886">
    <property type="component" value="Unassembled WGS sequence"/>
</dbReference>
<name>A0A9D1D125_9FIRM</name>
<protein>
    <submittedName>
        <fullName evidence="1">Uncharacterized protein</fullName>
    </submittedName>
</protein>
<proteinExistence type="predicted"/>
<dbReference type="Pfam" id="PF07388">
    <property type="entry name" value="A-2_8-polyST"/>
    <property type="match status" value="1"/>
</dbReference>
<dbReference type="EMBL" id="DVFT01000092">
    <property type="protein sequence ID" value="HIQ96138.1"/>
    <property type="molecule type" value="Genomic_DNA"/>
</dbReference>